<proteinExistence type="predicted"/>
<dbReference type="InterPro" id="IPR010982">
    <property type="entry name" value="Lambda_DNA-bd_dom_sf"/>
</dbReference>
<evidence type="ECO:0000313" key="2">
    <source>
        <dbReference type="EMBL" id="CAD0360077.1"/>
    </source>
</evidence>
<dbReference type="AlphaFoldDB" id="A0A6V7F9Z3"/>
<dbReference type="PROSITE" id="PS50943">
    <property type="entry name" value="HTH_CROC1"/>
    <property type="match status" value="1"/>
</dbReference>
<dbReference type="Proteomes" id="UP000515406">
    <property type="component" value="Chromosome"/>
</dbReference>
<dbReference type="EMBL" id="LR828257">
    <property type="protein sequence ID" value="CAD0360073.1"/>
    <property type="molecule type" value="Genomic_DNA"/>
</dbReference>
<protein>
    <recommendedName>
        <fullName evidence="1">HTH cro/C1-type domain-containing protein</fullName>
    </recommendedName>
</protein>
<gene>
    <name evidence="2" type="ORF">CFBP498_44080</name>
</gene>
<dbReference type="SMART" id="SM00530">
    <property type="entry name" value="HTH_XRE"/>
    <property type="match status" value="1"/>
</dbReference>
<name>A0A6V7F9Z3_9XANT</name>
<sequence>MQWRSKSCCSANFSTSVHVPKASPRALFAARLKQARELQGIPSQRALGVLMGLDKKLASSRVNRYENETSGIDLDGLGKLAETLGVPMAYLVAEDDATARVILSLAMMSKKERDELARSLESTRSST</sequence>
<dbReference type="Pfam" id="PF01381">
    <property type="entry name" value="HTH_3"/>
    <property type="match status" value="1"/>
</dbReference>
<dbReference type="SUPFAM" id="SSF47413">
    <property type="entry name" value="lambda repressor-like DNA-binding domains"/>
    <property type="match status" value="1"/>
</dbReference>
<evidence type="ECO:0000313" key="3">
    <source>
        <dbReference type="Proteomes" id="UP000515406"/>
    </source>
</evidence>
<keyword evidence="3" id="KW-1185">Reference proteome</keyword>
<dbReference type="Gene3D" id="1.10.260.40">
    <property type="entry name" value="lambda repressor-like DNA-binding domains"/>
    <property type="match status" value="1"/>
</dbReference>
<dbReference type="CDD" id="cd00093">
    <property type="entry name" value="HTH_XRE"/>
    <property type="match status" value="1"/>
</dbReference>
<accession>A0A6V7F9Z3</accession>
<dbReference type="GO" id="GO:0003677">
    <property type="term" value="F:DNA binding"/>
    <property type="evidence" value="ECO:0007669"/>
    <property type="project" value="InterPro"/>
</dbReference>
<feature type="domain" description="HTH cro/C1-type" evidence="1">
    <location>
        <begin position="32"/>
        <end position="91"/>
    </location>
</feature>
<dbReference type="InterPro" id="IPR001387">
    <property type="entry name" value="Cro/C1-type_HTH"/>
</dbReference>
<organism evidence="2 3">
    <name type="scientific">Xanthomonas hortorum pv. vitians</name>
    <dbReference type="NCBI Taxonomy" id="83224"/>
    <lineage>
        <taxon>Bacteria</taxon>
        <taxon>Pseudomonadati</taxon>
        <taxon>Pseudomonadota</taxon>
        <taxon>Gammaproteobacteria</taxon>
        <taxon>Lysobacterales</taxon>
        <taxon>Lysobacteraceae</taxon>
        <taxon>Xanthomonas</taxon>
    </lineage>
</organism>
<dbReference type="EMBL" id="LR828257">
    <property type="protein sequence ID" value="CAD0360077.1"/>
    <property type="molecule type" value="Genomic_DNA"/>
</dbReference>
<evidence type="ECO:0000259" key="1">
    <source>
        <dbReference type="PROSITE" id="PS50943"/>
    </source>
</evidence>
<reference evidence="2 3" key="1">
    <citation type="submission" date="2020-07" db="EMBL/GenBank/DDBJ databases">
        <authorList>
            <person name="Pothier F. J."/>
        </authorList>
    </citation>
    <scope>NUCLEOTIDE SEQUENCE [LARGE SCALE GENOMIC DNA]</scope>
    <source>
        <strain evidence="2 3">CFBP 498</strain>
    </source>
</reference>